<dbReference type="eggNOG" id="ENOG50304TN">
    <property type="taxonomic scope" value="Bacteria"/>
</dbReference>
<name>A4IS98_GEOTN</name>
<dbReference type="EMBL" id="CP000557">
    <property type="protein sequence ID" value="ABO68202.1"/>
    <property type="molecule type" value="Genomic_DNA"/>
</dbReference>
<dbReference type="KEGG" id="gtn:GTNG_2857"/>
<reference evidence="1 2" key="1">
    <citation type="journal article" date="2007" name="Proc. Natl. Acad. Sci. U.S.A.">
        <title>Genome and proteome of long-chain alkane degrading Geobacillus thermodenitrificans NG80-2 isolated from a deep-subsurface oil reservoir.</title>
        <authorList>
            <person name="Feng L."/>
            <person name="Wang W."/>
            <person name="Cheng J."/>
            <person name="Ren Y."/>
            <person name="Zhao G."/>
            <person name="Gao C."/>
            <person name="Tang Y."/>
            <person name="Liu X."/>
            <person name="Han W."/>
            <person name="Peng X."/>
            <person name="Liu R."/>
            <person name="Wang L."/>
        </authorList>
    </citation>
    <scope>NUCLEOTIDE SEQUENCE [LARGE SCALE GENOMIC DNA]</scope>
    <source>
        <strain evidence="1 2">NG80-2</strain>
    </source>
</reference>
<evidence type="ECO:0000313" key="1">
    <source>
        <dbReference type="EMBL" id="ABO68202.1"/>
    </source>
</evidence>
<sequence length="113" mass="13533">MRHDDKTKVRIRIGQLLNICRKCPYGGLRNSSRYVQQCETCDVYKEMRTLGEWLINDVSQRPKDKRIKKWTEEERRILLDNIHLPVRTLSEMLNRTIPSVRNQIDLLKRKGLL</sequence>
<gene>
    <name evidence="1" type="ordered locus">GTNG_2857</name>
</gene>
<evidence type="ECO:0000313" key="2">
    <source>
        <dbReference type="Proteomes" id="UP000001578"/>
    </source>
</evidence>
<proteinExistence type="predicted"/>
<organism evidence="1 2">
    <name type="scientific">Geobacillus thermodenitrificans (strain NG80-2)</name>
    <dbReference type="NCBI Taxonomy" id="420246"/>
    <lineage>
        <taxon>Bacteria</taxon>
        <taxon>Bacillati</taxon>
        <taxon>Bacillota</taxon>
        <taxon>Bacilli</taxon>
        <taxon>Bacillales</taxon>
        <taxon>Anoxybacillaceae</taxon>
        <taxon>Geobacillus</taxon>
    </lineage>
</organism>
<dbReference type="Proteomes" id="UP000001578">
    <property type="component" value="Chromosome"/>
</dbReference>
<dbReference type="RefSeq" id="WP_011888090.1">
    <property type="nucleotide sequence ID" value="NC_009328.1"/>
</dbReference>
<accession>A4IS98</accession>
<dbReference type="HOGENOM" id="CLU_168893_0_0_9"/>
<protein>
    <submittedName>
        <fullName evidence="1">Uncharacterized protein</fullName>
    </submittedName>
</protein>
<dbReference type="AlphaFoldDB" id="A4IS98"/>